<dbReference type="Gene3D" id="3.90.1110.10">
    <property type="entry name" value="RNA polymerase Rpb2, domain 2"/>
    <property type="match status" value="1"/>
</dbReference>
<sequence>MGLPNGNHLKVELRDCYIEKPTIKKTAHATTYKMYPAECRSRLATYKGDLQLTFAWSLNGVVQDIPKKCLGAIPVMVKSEACNLHGMKPQELIAVGEEENEFGGYFIINGLEKVVRLLIIQRRNYPIAMERPNWKKRGDMFTEFGVSIRCVRSDQSGSNMVLHYLSDGTVKLMFTYRKELFFVPVMLILKALTDKCDLYITNMITKGKRDDTFFQGCIVNMLRQLNSKKILVREQALNYLGEMFRVKLGLPAWYSSTEVAKFLIHQCICVHLKTEREKLVLLANAAN</sequence>
<dbReference type="PANTHER" id="PTHR20856">
    <property type="entry name" value="DNA-DIRECTED RNA POLYMERASE I SUBUNIT 2"/>
    <property type="match status" value="1"/>
</dbReference>
<dbReference type="GO" id="GO:0000428">
    <property type="term" value="C:DNA-directed RNA polymerase complex"/>
    <property type="evidence" value="ECO:0007669"/>
    <property type="project" value="UniProtKB-KW"/>
</dbReference>
<keyword evidence="5" id="KW-0808">Transferase</keyword>
<dbReference type="EMBL" id="KK116122">
    <property type="protein sequence ID" value="KFM66880.1"/>
    <property type="molecule type" value="Genomic_DNA"/>
</dbReference>
<dbReference type="Pfam" id="PF04563">
    <property type="entry name" value="RNA_pol_Rpb2_1"/>
    <property type="match status" value="1"/>
</dbReference>
<dbReference type="InterPro" id="IPR007644">
    <property type="entry name" value="RNA_pol_bsu_protrusion"/>
</dbReference>
<dbReference type="InterPro" id="IPR015712">
    <property type="entry name" value="DNA-dir_RNA_pol_su2"/>
</dbReference>
<dbReference type="AlphaFoldDB" id="A0A087TP41"/>
<dbReference type="GO" id="GO:0003677">
    <property type="term" value="F:DNA binding"/>
    <property type="evidence" value="ECO:0007669"/>
    <property type="project" value="InterPro"/>
</dbReference>
<name>A0A087TP41_STEMI</name>
<dbReference type="OMA" id="EYIAINV"/>
<keyword evidence="7" id="KW-0804">Transcription</keyword>
<evidence type="ECO:0000259" key="9">
    <source>
        <dbReference type="Pfam" id="PF04563"/>
    </source>
</evidence>
<feature type="domain" description="RNA polymerase beta subunit protrusion" evidence="9">
    <location>
        <begin position="7"/>
        <end position="205"/>
    </location>
</feature>
<keyword evidence="4 10" id="KW-0240">DNA-directed RNA polymerase</keyword>
<evidence type="ECO:0000256" key="8">
    <source>
        <dbReference type="ARBA" id="ARBA00023242"/>
    </source>
</evidence>
<evidence type="ECO:0000313" key="11">
    <source>
        <dbReference type="Proteomes" id="UP000054359"/>
    </source>
</evidence>
<reference evidence="10 11" key="1">
    <citation type="submission" date="2013-11" db="EMBL/GenBank/DDBJ databases">
        <title>Genome sequencing of Stegodyphus mimosarum.</title>
        <authorList>
            <person name="Bechsgaard J."/>
        </authorList>
    </citation>
    <scope>NUCLEOTIDE SEQUENCE [LARGE SCALE GENOMIC DNA]</scope>
</reference>
<accession>A0A087TP41</accession>
<dbReference type="OrthoDB" id="6431627at2759"/>
<dbReference type="SUPFAM" id="SSF64484">
    <property type="entry name" value="beta and beta-prime subunits of DNA dependent RNA-polymerase"/>
    <property type="match status" value="1"/>
</dbReference>
<gene>
    <name evidence="10" type="ORF">X975_15217</name>
</gene>
<dbReference type="FunFam" id="3.90.1100.10:FF:000008">
    <property type="entry name" value="DNA-directed RNA polymerase subunit beta"/>
    <property type="match status" value="1"/>
</dbReference>
<dbReference type="Proteomes" id="UP000054359">
    <property type="component" value="Unassembled WGS sequence"/>
</dbReference>
<evidence type="ECO:0000256" key="7">
    <source>
        <dbReference type="ARBA" id="ARBA00023163"/>
    </source>
</evidence>
<evidence type="ECO:0000256" key="5">
    <source>
        <dbReference type="ARBA" id="ARBA00022679"/>
    </source>
</evidence>
<evidence type="ECO:0000256" key="3">
    <source>
        <dbReference type="ARBA" id="ARBA00012418"/>
    </source>
</evidence>
<dbReference type="GO" id="GO:0003899">
    <property type="term" value="F:DNA-directed RNA polymerase activity"/>
    <property type="evidence" value="ECO:0007669"/>
    <property type="project" value="UniProtKB-EC"/>
</dbReference>
<keyword evidence="6" id="KW-0548">Nucleotidyltransferase</keyword>
<keyword evidence="8" id="KW-0539">Nucleus</keyword>
<evidence type="ECO:0000313" key="10">
    <source>
        <dbReference type="EMBL" id="KFM66880.1"/>
    </source>
</evidence>
<dbReference type="GO" id="GO:0032549">
    <property type="term" value="F:ribonucleoside binding"/>
    <property type="evidence" value="ECO:0007669"/>
    <property type="project" value="InterPro"/>
</dbReference>
<evidence type="ECO:0000256" key="4">
    <source>
        <dbReference type="ARBA" id="ARBA00022478"/>
    </source>
</evidence>
<dbReference type="GO" id="GO:0005634">
    <property type="term" value="C:nucleus"/>
    <property type="evidence" value="ECO:0007669"/>
    <property type="project" value="UniProtKB-SubCell"/>
</dbReference>
<dbReference type="Gene3D" id="3.90.1100.10">
    <property type="match status" value="1"/>
</dbReference>
<organism evidence="10 11">
    <name type="scientific">Stegodyphus mimosarum</name>
    <name type="common">African social velvet spider</name>
    <dbReference type="NCBI Taxonomy" id="407821"/>
    <lineage>
        <taxon>Eukaryota</taxon>
        <taxon>Metazoa</taxon>
        <taxon>Ecdysozoa</taxon>
        <taxon>Arthropoda</taxon>
        <taxon>Chelicerata</taxon>
        <taxon>Arachnida</taxon>
        <taxon>Araneae</taxon>
        <taxon>Araneomorphae</taxon>
        <taxon>Entelegynae</taxon>
        <taxon>Eresoidea</taxon>
        <taxon>Eresidae</taxon>
        <taxon>Stegodyphus</taxon>
    </lineage>
</organism>
<dbReference type="STRING" id="407821.A0A087TP41"/>
<comment type="subcellular location">
    <subcellularLocation>
        <location evidence="1">Nucleus</location>
    </subcellularLocation>
</comment>
<evidence type="ECO:0000256" key="6">
    <source>
        <dbReference type="ARBA" id="ARBA00022695"/>
    </source>
</evidence>
<protein>
    <recommendedName>
        <fullName evidence="3">DNA-directed RNA polymerase</fullName>
        <ecNumber evidence="3">2.7.7.6</ecNumber>
    </recommendedName>
</protein>
<dbReference type="InterPro" id="IPR037034">
    <property type="entry name" value="RNA_pol_Rpb2_2_sf"/>
</dbReference>
<evidence type="ECO:0000256" key="2">
    <source>
        <dbReference type="ARBA" id="ARBA00006835"/>
    </source>
</evidence>
<evidence type="ECO:0000256" key="1">
    <source>
        <dbReference type="ARBA" id="ARBA00004123"/>
    </source>
</evidence>
<proteinExistence type="inferred from homology"/>
<dbReference type="EC" id="2.7.7.6" evidence="3"/>
<dbReference type="GO" id="GO:0006351">
    <property type="term" value="P:DNA-templated transcription"/>
    <property type="evidence" value="ECO:0007669"/>
    <property type="project" value="InterPro"/>
</dbReference>
<feature type="non-terminal residue" evidence="10">
    <location>
        <position position="287"/>
    </location>
</feature>
<keyword evidence="11" id="KW-1185">Reference proteome</keyword>
<comment type="similarity">
    <text evidence="2">Belongs to the RNA polymerase beta chain family.</text>
</comment>